<name>A0ABW4HVV8_9BACI</name>
<dbReference type="InterPro" id="IPR018485">
    <property type="entry name" value="FGGY_C"/>
</dbReference>
<dbReference type="PROSITE" id="PS00445">
    <property type="entry name" value="FGGY_KINASES_2"/>
    <property type="match status" value="1"/>
</dbReference>
<comment type="caution">
    <text evidence="7">The sequence shown here is derived from an EMBL/GenBank/DDBJ whole genome shotgun (WGS) entry which is preliminary data.</text>
</comment>
<evidence type="ECO:0000256" key="2">
    <source>
        <dbReference type="ARBA" id="ARBA00022679"/>
    </source>
</evidence>
<reference evidence="8" key="1">
    <citation type="journal article" date="2019" name="Int. J. Syst. Evol. Microbiol.">
        <title>The Global Catalogue of Microorganisms (GCM) 10K type strain sequencing project: providing services to taxonomists for standard genome sequencing and annotation.</title>
        <authorList>
            <consortium name="The Broad Institute Genomics Platform"/>
            <consortium name="The Broad Institute Genome Sequencing Center for Infectious Disease"/>
            <person name="Wu L."/>
            <person name="Ma J."/>
        </authorList>
    </citation>
    <scope>NUCLEOTIDE SEQUENCE [LARGE SCALE GENOMIC DNA]</scope>
    <source>
        <strain evidence="8">CGMCC 1.12376</strain>
    </source>
</reference>
<dbReference type="SUPFAM" id="SSF53067">
    <property type="entry name" value="Actin-like ATPase domain"/>
    <property type="match status" value="2"/>
</dbReference>
<protein>
    <submittedName>
        <fullName evidence="7">Gluconokinase</fullName>
        <ecNumber evidence="7">2.7.1.12</ecNumber>
    </submittedName>
</protein>
<dbReference type="RefSeq" id="WP_379598732.1">
    <property type="nucleotide sequence ID" value="NZ_JBHUDE010000153.1"/>
</dbReference>
<dbReference type="EMBL" id="JBHUDE010000153">
    <property type="protein sequence ID" value="MFD1609312.1"/>
    <property type="molecule type" value="Genomic_DNA"/>
</dbReference>
<dbReference type="InterPro" id="IPR000577">
    <property type="entry name" value="Carb_kinase_FGGY"/>
</dbReference>
<dbReference type="Pfam" id="PF02782">
    <property type="entry name" value="FGGY_C"/>
    <property type="match status" value="1"/>
</dbReference>
<dbReference type="InterPro" id="IPR050406">
    <property type="entry name" value="FGGY_Carb_Kinase"/>
</dbReference>
<dbReference type="InterPro" id="IPR043129">
    <property type="entry name" value="ATPase_NBD"/>
</dbReference>
<evidence type="ECO:0000259" key="6">
    <source>
        <dbReference type="Pfam" id="PF02782"/>
    </source>
</evidence>
<evidence type="ECO:0000313" key="8">
    <source>
        <dbReference type="Proteomes" id="UP001597221"/>
    </source>
</evidence>
<evidence type="ECO:0000256" key="3">
    <source>
        <dbReference type="ARBA" id="ARBA00022777"/>
    </source>
</evidence>
<proteinExistence type="inferred from homology"/>
<accession>A0ABW4HVV8</accession>
<sequence>MKEKLVIGLDIGTTSAKAVVFDKKGKLITEAEELVTTYYPKQGYAEQDPKEVEAAARKVMKQVIGSVDESNYELVATGFCTAMHSLICVDEKGEPLSNMLIWSDGRANAQAERLEAEKGKEIFSRTGTPIHPMTPLTKLIWMRENKDSAYEQATYFMTMKEYLVYHWFGERVIDYAMASSTGFFDVSNRVWDAEALELAGITESQLADVVEPTWELSELVPELKDALDVPDGHRFIIGSADGQLANLGSGATSTGEVNISVGTSGAIRQFVEGAPINEKMETFTYAFSKDTSIIGGPTNNGGIVLQWFKDVIKFPGDYTELIEEAKDVPAGANGILFLPYVNGERAPLWNQQASGNFYGLQVEHTRAEMTRAVLEGIAFNIYQINRSLETLAGKPKKVTVNGGLTRSSIWVQILADILGEDLYFSETHHNAAWGAAWVALVAIGEASSFRAIKENLPGEIKITSNKQNHELYQKVYQRYEKLGQAVTALFDEI</sequence>
<dbReference type="Gene3D" id="3.30.420.40">
    <property type="match status" value="2"/>
</dbReference>
<dbReference type="Pfam" id="PF00370">
    <property type="entry name" value="FGGY_N"/>
    <property type="match status" value="1"/>
</dbReference>
<evidence type="ECO:0000313" key="7">
    <source>
        <dbReference type="EMBL" id="MFD1609312.1"/>
    </source>
</evidence>
<dbReference type="PANTHER" id="PTHR43095">
    <property type="entry name" value="SUGAR KINASE"/>
    <property type="match status" value="1"/>
</dbReference>
<keyword evidence="3 4" id="KW-0418">Kinase</keyword>
<gene>
    <name evidence="7" type="ORF">ACFSBH_16975</name>
</gene>
<feature type="domain" description="Carbohydrate kinase FGGY C-terminal" evidence="6">
    <location>
        <begin position="258"/>
        <end position="442"/>
    </location>
</feature>
<keyword evidence="8" id="KW-1185">Reference proteome</keyword>
<dbReference type="PANTHER" id="PTHR43095:SF2">
    <property type="entry name" value="GLUCONOKINASE"/>
    <property type="match status" value="1"/>
</dbReference>
<dbReference type="GO" id="GO:0046316">
    <property type="term" value="F:gluconokinase activity"/>
    <property type="evidence" value="ECO:0007669"/>
    <property type="project" value="UniProtKB-EC"/>
</dbReference>
<keyword evidence="2 4" id="KW-0808">Transferase</keyword>
<dbReference type="CDD" id="cd07770">
    <property type="entry name" value="ASKHA_NBD_FGGY_GntK"/>
    <property type="match status" value="1"/>
</dbReference>
<dbReference type="PROSITE" id="PS00933">
    <property type="entry name" value="FGGY_KINASES_1"/>
    <property type="match status" value="1"/>
</dbReference>
<feature type="domain" description="Carbohydrate kinase FGGY N-terminal" evidence="5">
    <location>
        <begin position="6"/>
        <end position="248"/>
    </location>
</feature>
<comment type="similarity">
    <text evidence="1 4">Belongs to the FGGY kinase family.</text>
</comment>
<dbReference type="InterPro" id="IPR018483">
    <property type="entry name" value="Carb_kinase_FGGY_CS"/>
</dbReference>
<dbReference type="InterPro" id="IPR018484">
    <property type="entry name" value="FGGY_N"/>
</dbReference>
<evidence type="ECO:0000256" key="4">
    <source>
        <dbReference type="RuleBase" id="RU003733"/>
    </source>
</evidence>
<dbReference type="Proteomes" id="UP001597221">
    <property type="component" value="Unassembled WGS sequence"/>
</dbReference>
<dbReference type="EC" id="2.7.1.12" evidence="7"/>
<organism evidence="7 8">
    <name type="scientific">Oceanobacillus luteolus</name>
    <dbReference type="NCBI Taxonomy" id="1274358"/>
    <lineage>
        <taxon>Bacteria</taxon>
        <taxon>Bacillati</taxon>
        <taxon>Bacillota</taxon>
        <taxon>Bacilli</taxon>
        <taxon>Bacillales</taxon>
        <taxon>Bacillaceae</taxon>
        <taxon>Oceanobacillus</taxon>
    </lineage>
</organism>
<evidence type="ECO:0000259" key="5">
    <source>
        <dbReference type="Pfam" id="PF00370"/>
    </source>
</evidence>
<evidence type="ECO:0000256" key="1">
    <source>
        <dbReference type="ARBA" id="ARBA00009156"/>
    </source>
</evidence>
<dbReference type="PIRSF" id="PIRSF000538">
    <property type="entry name" value="GlpK"/>
    <property type="match status" value="1"/>
</dbReference>